<accession>A0A1I3I9A2</accession>
<dbReference type="Pfam" id="PF10021">
    <property type="entry name" value="PARG_cat_microb"/>
    <property type="match status" value="1"/>
</dbReference>
<name>A0A1I3I9A2_9SPIR</name>
<dbReference type="PIRSF" id="PIRSF014899">
    <property type="entry name" value="UCP014899"/>
    <property type="match status" value="1"/>
</dbReference>
<dbReference type="PANTHER" id="PTHR35596:SF1">
    <property type="entry name" value="MICROBIAL-TYPE PARG CATALYTIC DOMAIN-CONTAINING PROTEIN"/>
    <property type="match status" value="1"/>
</dbReference>
<dbReference type="EMBL" id="FORI01000001">
    <property type="protein sequence ID" value="SFI44363.1"/>
    <property type="molecule type" value="Genomic_DNA"/>
</dbReference>
<reference evidence="3" key="1">
    <citation type="submission" date="2016-10" db="EMBL/GenBank/DDBJ databases">
        <authorList>
            <person name="Varghese N."/>
            <person name="Submissions S."/>
        </authorList>
    </citation>
    <scope>NUCLEOTIDE SEQUENCE [LARGE SCALE GENOMIC DNA]</scope>
    <source>
        <strain evidence="3">XBD1002</strain>
    </source>
</reference>
<keyword evidence="3" id="KW-1185">Reference proteome</keyword>
<dbReference type="SUPFAM" id="SSF52949">
    <property type="entry name" value="Macro domain-like"/>
    <property type="match status" value="1"/>
</dbReference>
<dbReference type="InterPro" id="IPR012664">
    <property type="entry name" value="CHP02452"/>
</dbReference>
<dbReference type="OrthoDB" id="9806181at2"/>
<proteinExistence type="predicted"/>
<sequence>MCDFFKDVFKDTMKLYSTDETLKASVEFTLANQKLYLEEDEVDISDIKPKFETKIVVSKKRSFQAAEAYNNESVGVLNFANSFEPGGGVIYGARAQEESLCRLSTLYAAISTDEMRQDFYDKHIDDDDPLATDDVIYSTGVTVFKSDDSEMKLLDKSEWFNVNVLTCAAPDLYDEDISDDELFALHVKRWRRILSVALKNGCTTLILGAFGCGAFRNNPEIVAKAAKKIVDEFNGYFKCIEFAVACKDDWTNYEVFNKYLLET</sequence>
<organism evidence="2 3">
    <name type="scientific">Treponema bryantii</name>
    <dbReference type="NCBI Taxonomy" id="163"/>
    <lineage>
        <taxon>Bacteria</taxon>
        <taxon>Pseudomonadati</taxon>
        <taxon>Spirochaetota</taxon>
        <taxon>Spirochaetia</taxon>
        <taxon>Spirochaetales</taxon>
        <taxon>Treponemataceae</taxon>
        <taxon>Treponema</taxon>
    </lineage>
</organism>
<evidence type="ECO:0000313" key="2">
    <source>
        <dbReference type="EMBL" id="SFI44363.1"/>
    </source>
</evidence>
<dbReference type="InterPro" id="IPR043472">
    <property type="entry name" value="Macro_dom-like"/>
</dbReference>
<dbReference type="InterPro" id="IPR019261">
    <property type="entry name" value="PARG_cat_microbial"/>
</dbReference>
<dbReference type="PANTHER" id="PTHR35596">
    <property type="entry name" value="DUF2263 DOMAIN-CONTAINING PROTEIN"/>
    <property type="match status" value="1"/>
</dbReference>
<dbReference type="RefSeq" id="WP_074929988.1">
    <property type="nucleotide sequence ID" value="NZ_FORI01000001.1"/>
</dbReference>
<feature type="domain" description="Microbial-type PARG catalytic" evidence="1">
    <location>
        <begin position="21"/>
        <end position="145"/>
    </location>
</feature>
<dbReference type="AlphaFoldDB" id="A0A1I3I9A2"/>
<dbReference type="NCBIfam" id="TIGR02452">
    <property type="entry name" value="TIGR02452 family protein"/>
    <property type="match status" value="1"/>
</dbReference>
<dbReference type="Gene3D" id="3.40.220.10">
    <property type="entry name" value="Leucine Aminopeptidase, subunit E, domain 1"/>
    <property type="match status" value="1"/>
</dbReference>
<protein>
    <submittedName>
        <fullName evidence="2">TIGR02452 family protein</fullName>
    </submittedName>
</protein>
<evidence type="ECO:0000313" key="3">
    <source>
        <dbReference type="Proteomes" id="UP000182737"/>
    </source>
</evidence>
<evidence type="ECO:0000259" key="1">
    <source>
        <dbReference type="Pfam" id="PF10021"/>
    </source>
</evidence>
<gene>
    <name evidence="2" type="ORF">SAMN04487775_101410</name>
</gene>
<dbReference type="Proteomes" id="UP000182737">
    <property type="component" value="Unassembled WGS sequence"/>
</dbReference>